<dbReference type="GO" id="GO:0015937">
    <property type="term" value="P:coenzyme A biosynthetic process"/>
    <property type="evidence" value="ECO:0007669"/>
    <property type="project" value="UniProtKB-UniRule"/>
</dbReference>
<evidence type="ECO:0000256" key="4">
    <source>
        <dbReference type="RuleBase" id="RU364078"/>
    </source>
</evidence>
<dbReference type="PATRIC" id="fig|1423745.4.peg.654"/>
<feature type="binding site" evidence="3">
    <location>
        <position position="326"/>
    </location>
    <ligand>
        <name>CTP</name>
        <dbReference type="ChEBI" id="CHEBI:37563"/>
    </ligand>
</feature>
<dbReference type="UniPathway" id="UPA00241">
    <property type="reaction ID" value="UER00353"/>
</dbReference>
<comment type="caution">
    <text evidence="7">The sequence shown here is derived from an EMBL/GenBank/DDBJ whole genome shotgun (WGS) entry which is preliminary data.</text>
</comment>
<keyword evidence="3" id="KW-0460">Magnesium</keyword>
<comment type="similarity">
    <text evidence="3 4">In the C-terminal section; belongs to the PPC synthetase family.</text>
</comment>
<dbReference type="AlphaFoldDB" id="A0A0R2CJK2"/>
<dbReference type="GO" id="GO:0004632">
    <property type="term" value="F:phosphopantothenate--cysteine ligase activity"/>
    <property type="evidence" value="ECO:0007669"/>
    <property type="project" value="UniProtKB-UniRule"/>
</dbReference>
<proteinExistence type="inferred from homology"/>
<keyword evidence="3 4" id="KW-0288">FMN</keyword>
<comment type="function">
    <text evidence="3">Catalyzes two sequential steps in the biosynthesis of coenzyme A. In the first step cysteine is conjugated to 4'-phosphopantothenate to form 4-phosphopantothenoylcysteine. In the second step the latter compound is decarboxylated to form 4'-phosphopantotheine.</text>
</comment>
<dbReference type="Pfam" id="PF04127">
    <property type="entry name" value="DFP"/>
    <property type="match status" value="1"/>
</dbReference>
<keyword evidence="1 3" id="KW-0210">Decarboxylase</keyword>
<dbReference type="GO" id="GO:0015941">
    <property type="term" value="P:pantothenate catabolic process"/>
    <property type="evidence" value="ECO:0007669"/>
    <property type="project" value="InterPro"/>
</dbReference>
<comment type="catalytic activity">
    <reaction evidence="3 4">
        <text>N-[(R)-4-phosphopantothenoyl]-L-cysteine + H(+) = (R)-4'-phosphopantetheine + CO2</text>
        <dbReference type="Rhea" id="RHEA:16793"/>
        <dbReference type="ChEBI" id="CHEBI:15378"/>
        <dbReference type="ChEBI" id="CHEBI:16526"/>
        <dbReference type="ChEBI" id="CHEBI:59458"/>
        <dbReference type="ChEBI" id="CHEBI:61723"/>
        <dbReference type="EC" id="4.1.1.36"/>
    </reaction>
</comment>
<dbReference type="Proteomes" id="UP000051586">
    <property type="component" value="Unassembled WGS sequence"/>
</dbReference>
<feature type="domain" description="DNA/pantothenate metabolism flavoprotein C-terminal" evidence="6">
    <location>
        <begin position="189"/>
        <end position="397"/>
    </location>
</feature>
<dbReference type="SUPFAM" id="SSF102645">
    <property type="entry name" value="CoaB-like"/>
    <property type="match status" value="1"/>
</dbReference>
<comment type="similarity">
    <text evidence="3 4">In the N-terminal section; belongs to the HFCD (homo-oligomeric flavin containing Cys decarboxylase) superfamily.</text>
</comment>
<accession>A0A0R2CJK2</accession>
<evidence type="ECO:0000259" key="6">
    <source>
        <dbReference type="Pfam" id="PF04127"/>
    </source>
</evidence>
<keyword evidence="3 4" id="KW-0436">Ligase</keyword>
<dbReference type="InterPro" id="IPR005252">
    <property type="entry name" value="CoaBC"/>
</dbReference>
<dbReference type="InterPro" id="IPR007085">
    <property type="entry name" value="DNA/pantothenate-metab_flavo_C"/>
</dbReference>
<dbReference type="EC" id="4.1.1.36" evidence="3"/>
<dbReference type="PANTHER" id="PTHR14359:SF6">
    <property type="entry name" value="PHOSPHOPANTOTHENOYLCYSTEINE DECARBOXYLASE"/>
    <property type="match status" value="1"/>
</dbReference>
<evidence type="ECO:0000256" key="3">
    <source>
        <dbReference type="HAMAP-Rule" id="MF_02225"/>
    </source>
</evidence>
<dbReference type="EC" id="6.3.2.5" evidence="3"/>
<feature type="region of interest" description="Phosphopantothenate--cysteine ligase" evidence="3">
    <location>
        <begin position="192"/>
        <end position="402"/>
    </location>
</feature>
<comment type="cofactor">
    <cofactor evidence="3">
        <name>FMN</name>
        <dbReference type="ChEBI" id="CHEBI:58210"/>
    </cofactor>
    <text evidence="3">Binds 1 FMN per subunit.</text>
</comment>
<reference evidence="7 8" key="1">
    <citation type="journal article" date="2015" name="Genome Announc.">
        <title>Expanding the biotechnology potential of lactobacilli through comparative genomics of 213 strains and associated genera.</title>
        <authorList>
            <person name="Sun Z."/>
            <person name="Harris H.M."/>
            <person name="McCann A."/>
            <person name="Guo C."/>
            <person name="Argimon S."/>
            <person name="Zhang W."/>
            <person name="Yang X."/>
            <person name="Jeffery I.B."/>
            <person name="Cooney J.C."/>
            <person name="Kagawa T.F."/>
            <person name="Liu W."/>
            <person name="Song Y."/>
            <person name="Salvetti E."/>
            <person name="Wrobel A."/>
            <person name="Rasinkangas P."/>
            <person name="Parkhill J."/>
            <person name="Rea M.C."/>
            <person name="O'Sullivan O."/>
            <person name="Ritari J."/>
            <person name="Douillard F.P."/>
            <person name="Paul Ross R."/>
            <person name="Yang R."/>
            <person name="Briner A.E."/>
            <person name="Felis G.E."/>
            <person name="de Vos W.M."/>
            <person name="Barrangou R."/>
            <person name="Klaenhammer T.R."/>
            <person name="Caufield P.W."/>
            <person name="Cui Y."/>
            <person name="Zhang H."/>
            <person name="O'Toole P.W."/>
        </authorList>
    </citation>
    <scope>NUCLEOTIDE SEQUENCE [LARGE SCALE GENOMIC DNA]</scope>
    <source>
        <strain evidence="7 8">DSM 22689</strain>
    </source>
</reference>
<evidence type="ECO:0000256" key="2">
    <source>
        <dbReference type="ARBA" id="ARBA00023239"/>
    </source>
</evidence>
<dbReference type="NCBIfam" id="TIGR00521">
    <property type="entry name" value="coaBC_dfp"/>
    <property type="match status" value="1"/>
</dbReference>
<evidence type="ECO:0000313" key="8">
    <source>
        <dbReference type="Proteomes" id="UP000051586"/>
    </source>
</evidence>
<comment type="catalytic activity">
    <reaction evidence="3 4">
        <text>(R)-4'-phosphopantothenate + L-cysteine + CTP = N-[(R)-4-phosphopantothenoyl]-L-cysteine + CMP + diphosphate + H(+)</text>
        <dbReference type="Rhea" id="RHEA:19397"/>
        <dbReference type="ChEBI" id="CHEBI:10986"/>
        <dbReference type="ChEBI" id="CHEBI:15378"/>
        <dbReference type="ChEBI" id="CHEBI:33019"/>
        <dbReference type="ChEBI" id="CHEBI:35235"/>
        <dbReference type="ChEBI" id="CHEBI:37563"/>
        <dbReference type="ChEBI" id="CHEBI:59458"/>
        <dbReference type="ChEBI" id="CHEBI:60377"/>
        <dbReference type="EC" id="6.3.2.5"/>
    </reaction>
</comment>
<keyword evidence="3 4" id="KW-0285">Flavoprotein</keyword>
<evidence type="ECO:0000313" key="7">
    <source>
        <dbReference type="EMBL" id="KRM91790.1"/>
    </source>
</evidence>
<comment type="caution">
    <text evidence="3">Lacks conserved residue(s) required for the propagation of feature annotation.</text>
</comment>
<dbReference type="GO" id="GO:0046872">
    <property type="term" value="F:metal ion binding"/>
    <property type="evidence" value="ECO:0007669"/>
    <property type="project" value="UniProtKB-KW"/>
</dbReference>
<feature type="binding site" evidence="3">
    <location>
        <position position="290"/>
    </location>
    <ligand>
        <name>CTP</name>
        <dbReference type="ChEBI" id="CHEBI:37563"/>
    </ligand>
</feature>
<dbReference type="GO" id="GO:0010181">
    <property type="term" value="F:FMN binding"/>
    <property type="evidence" value="ECO:0007669"/>
    <property type="project" value="UniProtKB-UniRule"/>
</dbReference>
<dbReference type="GO" id="GO:0004633">
    <property type="term" value="F:phosphopantothenoylcysteine decarboxylase activity"/>
    <property type="evidence" value="ECO:0007669"/>
    <property type="project" value="UniProtKB-UniRule"/>
</dbReference>
<keyword evidence="2 3" id="KW-0456">Lyase</keyword>
<feature type="binding site" evidence="3">
    <location>
        <position position="280"/>
    </location>
    <ligand>
        <name>CTP</name>
        <dbReference type="ChEBI" id="CHEBI:37563"/>
    </ligand>
</feature>
<name>A0A0R2CJK2_9LACO</name>
<gene>
    <name evidence="3" type="primary">coaBC</name>
    <name evidence="7" type="ORF">FC87_GL000614</name>
</gene>
<dbReference type="Pfam" id="PF02441">
    <property type="entry name" value="Flavoprotein"/>
    <property type="match status" value="1"/>
</dbReference>
<protein>
    <recommendedName>
        <fullName evidence="3">Coenzyme A biosynthesis bifunctional protein CoaBC</fullName>
    </recommendedName>
    <alternativeName>
        <fullName evidence="3">DNA/pantothenate metabolism flavoprotein</fullName>
    </alternativeName>
    <alternativeName>
        <fullName evidence="3">Phosphopantothenoylcysteine synthetase/decarboxylase</fullName>
        <shortName evidence="3">PPCS-PPCDC</shortName>
    </alternativeName>
    <domain>
        <recommendedName>
            <fullName evidence="3">Phosphopantothenoylcysteine decarboxylase</fullName>
            <shortName evidence="3">PPC decarboxylase</shortName>
            <shortName evidence="3">PPC-DC</shortName>
            <ecNumber evidence="3">4.1.1.36</ecNumber>
        </recommendedName>
        <alternativeName>
            <fullName evidence="3">CoaC</fullName>
        </alternativeName>
    </domain>
    <domain>
        <recommendedName>
            <fullName evidence="3">Phosphopantothenate--cysteine ligase</fullName>
            <ecNumber evidence="3">6.3.2.5</ecNumber>
        </recommendedName>
        <alternativeName>
            <fullName evidence="3">CoaB</fullName>
        </alternativeName>
        <alternativeName>
            <fullName evidence="3">Phosphopantothenoylcysteine synthetase</fullName>
            <shortName evidence="3">PPC synthetase</shortName>
            <shortName evidence="3">PPC-S</shortName>
        </alternativeName>
    </domain>
</protein>
<dbReference type="PANTHER" id="PTHR14359">
    <property type="entry name" value="HOMO-OLIGOMERIC FLAVIN CONTAINING CYS DECARBOXYLASE FAMILY"/>
    <property type="match status" value="1"/>
</dbReference>
<evidence type="ECO:0000259" key="5">
    <source>
        <dbReference type="Pfam" id="PF02441"/>
    </source>
</evidence>
<feature type="binding site" evidence="3">
    <location>
        <begin position="307"/>
        <end position="310"/>
    </location>
    <ligand>
        <name>CTP</name>
        <dbReference type="ChEBI" id="CHEBI:37563"/>
    </ligand>
</feature>
<comment type="pathway">
    <text evidence="3 4">Cofactor biosynthesis; coenzyme A biosynthesis; CoA from (R)-pantothenate: step 3/5.</text>
</comment>
<dbReference type="GO" id="GO:0071513">
    <property type="term" value="C:phosphopantothenoylcysteine decarboxylase complex"/>
    <property type="evidence" value="ECO:0007669"/>
    <property type="project" value="TreeGrafter"/>
</dbReference>
<comment type="cofactor">
    <cofactor evidence="3">
        <name>Mg(2+)</name>
        <dbReference type="ChEBI" id="CHEBI:18420"/>
    </cofactor>
</comment>
<dbReference type="RefSeq" id="WP_056961495.1">
    <property type="nucleotide sequence ID" value="NZ_AYZI01000003.1"/>
</dbReference>
<dbReference type="EMBL" id="AYZI01000003">
    <property type="protein sequence ID" value="KRM91790.1"/>
    <property type="molecule type" value="Genomic_DNA"/>
</dbReference>
<keyword evidence="3" id="KW-0479">Metal-binding</keyword>
<dbReference type="Gene3D" id="3.40.50.1950">
    <property type="entry name" value="Flavin prenyltransferase-like"/>
    <property type="match status" value="1"/>
</dbReference>
<dbReference type="SUPFAM" id="SSF52507">
    <property type="entry name" value="Homo-oligomeric flavin-containing Cys decarboxylases, HFCD"/>
    <property type="match status" value="1"/>
</dbReference>
<dbReference type="STRING" id="1423745.GCA_001311215_00109"/>
<organism evidence="7 8">
    <name type="scientific">Fructilactobacillus florum DSM 22689 = JCM 16035</name>
    <dbReference type="NCBI Taxonomy" id="1423745"/>
    <lineage>
        <taxon>Bacteria</taxon>
        <taxon>Bacillati</taxon>
        <taxon>Bacillota</taxon>
        <taxon>Bacilli</taxon>
        <taxon>Lactobacillales</taxon>
        <taxon>Lactobacillaceae</taxon>
        <taxon>Fructilactobacillus</taxon>
    </lineage>
</organism>
<keyword evidence="3" id="KW-0511">Multifunctional enzyme</keyword>
<dbReference type="HAMAP" id="MF_02225">
    <property type="entry name" value="CoaBC"/>
    <property type="match status" value="1"/>
</dbReference>
<dbReference type="InterPro" id="IPR036551">
    <property type="entry name" value="Flavin_trans-like"/>
</dbReference>
<comment type="pathway">
    <text evidence="3 4">Cofactor biosynthesis; coenzyme A biosynthesis; CoA from (R)-pantothenate: step 2/5.</text>
</comment>
<dbReference type="InterPro" id="IPR035929">
    <property type="entry name" value="CoaB-like_sf"/>
</dbReference>
<feature type="binding site" evidence="3">
    <location>
        <position position="344"/>
    </location>
    <ligand>
        <name>CTP</name>
        <dbReference type="ChEBI" id="CHEBI:37563"/>
    </ligand>
</feature>
<dbReference type="Gene3D" id="3.40.50.10300">
    <property type="entry name" value="CoaB-like"/>
    <property type="match status" value="1"/>
</dbReference>
<evidence type="ECO:0000256" key="1">
    <source>
        <dbReference type="ARBA" id="ARBA00022793"/>
    </source>
</evidence>
<feature type="region of interest" description="Phosphopantothenoylcysteine decarboxylase" evidence="3">
    <location>
        <begin position="1"/>
        <end position="191"/>
    </location>
</feature>
<comment type="function">
    <text evidence="4">Catalyzes two steps in the biosynthesis of coenzyme A. In the first step cysteine is conjugated to 4'-phosphopantothenate to form 4-phosphopantothenoylcysteine, in the latter compound is decarboxylated to form 4'-phosphopantotheine.</text>
</comment>
<feature type="domain" description="Flavoprotein" evidence="5">
    <location>
        <begin position="4"/>
        <end position="173"/>
    </location>
</feature>
<sequence>MHGKKIVLYVTGSVASYKAISLLRRLQAAGATVRVVLTPFAERFVTKELFQAVAPAAVYDDDDYFRATSGIEHVELAQWADLAVVVPASADFIAKAAHGIADNFALTTWLATTGLKLMVPAMNDVMWQNAATQSNVATLKNQQVDMVGPVTGMLAEGYAAPGRMSDQKAIMTAIAAKLVETKQLTDWKKLNLVVTAGATREPLDPIRFISNRSSGKMGFAVAAAARERGAQVTLIAANTQLAAPAGVKVVPVTTTEQLATAVQQHFATANLLVMAAAVSDFKPLQPATKKIKRRQHDQLAVTLVHTPDILEQVARKKRPDQLVCGFAAETDDVIAAGRRELQQKHLDLIAINDVSNPEIGFDSDKNQVTILTAAGLEVTTPIESKLQVAQKLLEVAVKLFDD</sequence>
<dbReference type="InterPro" id="IPR003382">
    <property type="entry name" value="Flavoprotein"/>
</dbReference>